<reference evidence="3 4" key="1">
    <citation type="journal article" date="2016" name="Nat. Commun.">
        <title>Thousands of microbial genomes shed light on interconnected biogeochemical processes in an aquifer system.</title>
        <authorList>
            <person name="Anantharaman K."/>
            <person name="Brown C.T."/>
            <person name="Hug L.A."/>
            <person name="Sharon I."/>
            <person name="Castelle C.J."/>
            <person name="Probst A.J."/>
            <person name="Thomas B.C."/>
            <person name="Singh A."/>
            <person name="Wilkins M.J."/>
            <person name="Karaoz U."/>
            <person name="Brodie E.L."/>
            <person name="Williams K.H."/>
            <person name="Hubbard S.S."/>
            <person name="Banfield J.F."/>
        </authorList>
    </citation>
    <scope>NUCLEOTIDE SEQUENCE [LARGE SCALE GENOMIC DNA]</scope>
</reference>
<comment type="caution">
    <text evidence="3">The sequence shown here is derived from an EMBL/GenBank/DDBJ whole genome shotgun (WGS) entry which is preliminary data.</text>
</comment>
<organism evidence="3 4">
    <name type="scientific">Candidatus Colwellbacteria bacterium GWA2_46_10</name>
    <dbReference type="NCBI Taxonomy" id="1797684"/>
    <lineage>
        <taxon>Bacteria</taxon>
        <taxon>Candidatus Colwelliibacteriota</taxon>
    </lineage>
</organism>
<feature type="coiled-coil region" evidence="1">
    <location>
        <begin position="312"/>
        <end position="349"/>
    </location>
</feature>
<dbReference type="Gene3D" id="3.40.50.300">
    <property type="entry name" value="P-loop containing nucleotide triphosphate hydrolases"/>
    <property type="match status" value="1"/>
</dbReference>
<dbReference type="InterPro" id="IPR003395">
    <property type="entry name" value="RecF/RecN/SMC_N"/>
</dbReference>
<proteinExistence type="predicted"/>
<dbReference type="AlphaFoldDB" id="A0A1G1YXN6"/>
<gene>
    <name evidence="3" type="ORF">A2119_01455</name>
</gene>
<dbReference type="Proteomes" id="UP000178179">
    <property type="component" value="Unassembled WGS sequence"/>
</dbReference>
<feature type="domain" description="RecF/RecN/SMC N-terminal" evidence="2">
    <location>
        <begin position="227"/>
        <end position="504"/>
    </location>
</feature>
<sequence>MIEELKPHLRLLRRQVSRYEGREEAETELNKLENQFFGGQLYELERDLGGITKEEKELGLGLRAEKEKLETLRKTLIAIKEGEPKSTRELEGLHGEEVKLQGLRADLQIELGRAEARLELSKEREGFDPQKAKEALREIKGIAQKLSGEGDLEKIQSSLKKIIQIIEKSSGASGGSPSGDLEKGQKELVQKLKEMDTSINEIKKRETSLREGLEGFNKKFSESYEHLDAQQKRVSTLEVQNGELLIKKERLETKLEGLLEELKQIGRNRDSFKVGGGDRASMDGDEMRKRMIYLRSQLASIGEIDEGIVKEARETEERFEFLSKQVADLEKASADLEGLIKELDLKIHEDFTFAMSKINEEFAKLIKIVFGGGTGSMKLEKIVKTKESENEEVNESSEEVKIPGILVDVTLPKKRVKGLDVLSGGERALVSIAALFSLISVSSPPFLFLDEVDAALDERNAKRFGDIVKEFSKHTQFVIVTHNRATMESADVLYGVTMSKDGTSKLVSLKLT</sequence>
<evidence type="ECO:0000313" key="4">
    <source>
        <dbReference type="Proteomes" id="UP000178179"/>
    </source>
</evidence>
<dbReference type="EMBL" id="MHIS01000013">
    <property type="protein sequence ID" value="OGY56556.1"/>
    <property type="molecule type" value="Genomic_DNA"/>
</dbReference>
<name>A0A1G1YXN6_9BACT</name>
<evidence type="ECO:0000259" key="2">
    <source>
        <dbReference type="Pfam" id="PF02463"/>
    </source>
</evidence>
<accession>A0A1G1YXN6</accession>
<evidence type="ECO:0000313" key="3">
    <source>
        <dbReference type="EMBL" id="OGY56556.1"/>
    </source>
</evidence>
<feature type="coiled-coil region" evidence="1">
    <location>
        <begin position="234"/>
        <end position="268"/>
    </location>
</feature>
<dbReference type="PANTHER" id="PTHR43977">
    <property type="entry name" value="STRUCTURAL MAINTENANCE OF CHROMOSOMES PROTEIN 3"/>
    <property type="match status" value="1"/>
</dbReference>
<dbReference type="SUPFAM" id="SSF52540">
    <property type="entry name" value="P-loop containing nucleoside triphosphate hydrolases"/>
    <property type="match status" value="1"/>
</dbReference>
<evidence type="ECO:0000256" key="1">
    <source>
        <dbReference type="SAM" id="Coils"/>
    </source>
</evidence>
<dbReference type="Pfam" id="PF02463">
    <property type="entry name" value="SMC_N"/>
    <property type="match status" value="1"/>
</dbReference>
<dbReference type="InterPro" id="IPR027417">
    <property type="entry name" value="P-loop_NTPase"/>
</dbReference>
<protein>
    <recommendedName>
        <fullName evidence="2">RecF/RecN/SMC N-terminal domain-containing protein</fullName>
    </recommendedName>
</protein>
<keyword evidence="1" id="KW-0175">Coiled coil</keyword>